<protein>
    <submittedName>
        <fullName evidence="3">Uncharacterized protein</fullName>
    </submittedName>
</protein>
<accession>A0A015K064</accession>
<dbReference type="HOGENOM" id="CLU_111257_0_0_1"/>
<reference evidence="3 4" key="1">
    <citation type="submission" date="2014-02" db="EMBL/GenBank/DDBJ databases">
        <title>Single nucleus genome sequencing reveals high similarity among nuclei of an endomycorrhizal fungus.</title>
        <authorList>
            <person name="Lin K."/>
            <person name="Geurts R."/>
            <person name="Zhang Z."/>
            <person name="Limpens E."/>
            <person name="Saunders D.G."/>
            <person name="Mu D."/>
            <person name="Pang E."/>
            <person name="Cao H."/>
            <person name="Cha H."/>
            <person name="Lin T."/>
            <person name="Zhou Q."/>
            <person name="Shang Y."/>
            <person name="Li Y."/>
            <person name="Ivanov S."/>
            <person name="Sharma T."/>
            <person name="Velzen R.V."/>
            <person name="Ruijter N.D."/>
            <person name="Aanen D.K."/>
            <person name="Win J."/>
            <person name="Kamoun S."/>
            <person name="Bisseling T."/>
            <person name="Huang S."/>
        </authorList>
    </citation>
    <scope>NUCLEOTIDE SEQUENCE [LARGE SCALE GENOMIC DNA]</scope>
    <source>
        <strain evidence="4">DAOM197198w</strain>
    </source>
</reference>
<dbReference type="OrthoDB" id="2378157at2759"/>
<feature type="region of interest" description="Disordered" evidence="2">
    <location>
        <begin position="110"/>
        <end position="149"/>
    </location>
</feature>
<feature type="compositionally biased region" description="Basic and acidic residues" evidence="2">
    <location>
        <begin position="110"/>
        <end position="119"/>
    </location>
</feature>
<evidence type="ECO:0000313" key="3">
    <source>
        <dbReference type="EMBL" id="EXX60739.1"/>
    </source>
</evidence>
<dbReference type="EMBL" id="JEMT01025859">
    <property type="protein sequence ID" value="EXX60739.1"/>
    <property type="molecule type" value="Genomic_DNA"/>
</dbReference>
<feature type="coiled-coil region" evidence="1">
    <location>
        <begin position="181"/>
        <end position="215"/>
    </location>
</feature>
<gene>
    <name evidence="3" type="ORF">RirG_177270</name>
</gene>
<keyword evidence="1" id="KW-0175">Coiled coil</keyword>
<evidence type="ECO:0000313" key="4">
    <source>
        <dbReference type="Proteomes" id="UP000022910"/>
    </source>
</evidence>
<comment type="caution">
    <text evidence="3">The sequence shown here is derived from an EMBL/GenBank/DDBJ whole genome shotgun (WGS) entry which is preliminary data.</text>
</comment>
<evidence type="ECO:0000256" key="2">
    <source>
        <dbReference type="SAM" id="MobiDB-lite"/>
    </source>
</evidence>
<dbReference type="Proteomes" id="UP000022910">
    <property type="component" value="Unassembled WGS sequence"/>
</dbReference>
<evidence type="ECO:0000256" key="1">
    <source>
        <dbReference type="SAM" id="Coils"/>
    </source>
</evidence>
<organism evidence="3 4">
    <name type="scientific">Rhizophagus irregularis (strain DAOM 197198w)</name>
    <name type="common">Glomus intraradices</name>
    <dbReference type="NCBI Taxonomy" id="1432141"/>
    <lineage>
        <taxon>Eukaryota</taxon>
        <taxon>Fungi</taxon>
        <taxon>Fungi incertae sedis</taxon>
        <taxon>Mucoromycota</taxon>
        <taxon>Glomeromycotina</taxon>
        <taxon>Glomeromycetes</taxon>
        <taxon>Glomerales</taxon>
        <taxon>Glomeraceae</taxon>
        <taxon>Rhizophagus</taxon>
    </lineage>
</organism>
<sequence>MSLSKKRKELHRDQSNTQTHWKPLELIGVLTFLNENFDLWSVNHLDASNKAIKETNINRDGKALYSKIYNMVKAMEDYVEKNNKSTSYTIMWENSKIYDLVKEMYDKTKETKETKEGERKKRKKETSNHMSDGDGDVTMKNNNTTTTNQIDVPQLPFTIETIDKVYNEQVQNYDRLIVINRDMIEKRNKEVRELYEQISRRQAELIKLIQKANNKLDELGKITGKSYMI</sequence>
<keyword evidence="4" id="KW-1185">Reference proteome</keyword>
<proteinExistence type="predicted"/>
<dbReference type="AlphaFoldDB" id="A0A015K064"/>
<name>A0A015K064_RHIIW</name>